<dbReference type="EMBL" id="ALWO02000046">
    <property type="protein sequence ID" value="EOZ93493.1"/>
    <property type="molecule type" value="Genomic_DNA"/>
</dbReference>
<sequence length="39" mass="4494">MKSGYFQMIRFYTFSICLPRDAQFAETKKGVSDKKANVS</sequence>
<evidence type="ECO:0000313" key="1">
    <source>
        <dbReference type="EMBL" id="EOZ93493.1"/>
    </source>
</evidence>
<name>S2DUM2_INDAL</name>
<dbReference type="Proteomes" id="UP000006073">
    <property type="component" value="Unassembled WGS sequence"/>
</dbReference>
<organism evidence="1 2">
    <name type="scientific">Indibacter alkaliphilus (strain CCUG 57479 / KCTC 22604 / LW1)</name>
    <dbReference type="NCBI Taxonomy" id="1189612"/>
    <lineage>
        <taxon>Bacteria</taxon>
        <taxon>Pseudomonadati</taxon>
        <taxon>Bacteroidota</taxon>
        <taxon>Cytophagia</taxon>
        <taxon>Cytophagales</taxon>
        <taxon>Cyclobacteriaceae</taxon>
    </lineage>
</organism>
<proteinExistence type="predicted"/>
<dbReference type="AlphaFoldDB" id="S2DUM2"/>
<reference evidence="1 2" key="1">
    <citation type="journal article" date="2013" name="Genome Announc.">
        <title>Draft Genome Sequence of Indibacter alkaliphilus Strain LW1T, Isolated from Lonar Lake, a Haloalkaline Lake in the Buldana District of Maharashtra, India.</title>
        <authorList>
            <person name="Singh A."/>
            <person name="Kumar Jangir P."/>
            <person name="Sharma R."/>
            <person name="Singh A."/>
            <person name="Kumar Pinnaka A."/>
            <person name="Shivaji S."/>
        </authorList>
    </citation>
    <scope>NUCLEOTIDE SEQUENCE [LARGE SCALE GENOMIC DNA]</scope>
    <source>
        <strain evidence="2">CCUG 57479 / KCTC 22604 / LW1</strain>
    </source>
</reference>
<gene>
    <name evidence="1" type="ORF">A33Q_3752</name>
</gene>
<evidence type="ECO:0000313" key="2">
    <source>
        <dbReference type="Proteomes" id="UP000006073"/>
    </source>
</evidence>
<comment type="caution">
    <text evidence="1">The sequence shown here is derived from an EMBL/GenBank/DDBJ whole genome shotgun (WGS) entry which is preliminary data.</text>
</comment>
<accession>S2DUM2</accession>
<keyword evidence="2" id="KW-1185">Reference proteome</keyword>
<protein>
    <submittedName>
        <fullName evidence="1">Uncharacterized protein</fullName>
    </submittedName>
</protein>
<dbReference type="STRING" id="1189612.A33Q_3752"/>